<evidence type="ECO:0000313" key="6">
    <source>
        <dbReference type="EMBL" id="CUN35742.1"/>
    </source>
</evidence>
<dbReference type="PANTHER" id="PTHR44846:SF1">
    <property type="entry name" value="MANNOSYL-D-GLYCERATE TRANSPORT_METABOLISM SYSTEM REPRESSOR MNGR-RELATED"/>
    <property type="match status" value="1"/>
</dbReference>
<organism evidence="6 10">
    <name type="scientific">Dorea longicatena</name>
    <dbReference type="NCBI Taxonomy" id="88431"/>
    <lineage>
        <taxon>Bacteria</taxon>
        <taxon>Bacillati</taxon>
        <taxon>Bacillota</taxon>
        <taxon>Clostridia</taxon>
        <taxon>Lachnospirales</taxon>
        <taxon>Lachnospiraceae</taxon>
        <taxon>Dorea</taxon>
    </lineage>
</organism>
<dbReference type="Proteomes" id="UP000472916">
    <property type="component" value="Unassembled WGS sequence"/>
</dbReference>
<protein>
    <submittedName>
        <fullName evidence="7">GntR family transcriptional regulator</fullName>
    </submittedName>
    <submittedName>
        <fullName evidence="6">HTH-type transcriptional regulator frlR</fullName>
    </submittedName>
</protein>
<evidence type="ECO:0000256" key="4">
    <source>
        <dbReference type="SAM" id="MobiDB-lite"/>
    </source>
</evidence>
<dbReference type="GO" id="GO:0045892">
    <property type="term" value="P:negative regulation of DNA-templated transcription"/>
    <property type="evidence" value="ECO:0007669"/>
    <property type="project" value="TreeGrafter"/>
</dbReference>
<dbReference type="PANTHER" id="PTHR44846">
    <property type="entry name" value="MANNOSYL-D-GLYCERATE TRANSPORT/METABOLISM SYSTEM REPRESSOR MNGR-RELATED"/>
    <property type="match status" value="1"/>
</dbReference>
<sequence length="271" mass="30517">METKTDKSKTRKLKHVKIYNELYELIQNGTYEPGSQLPSETTLSATMNVSRMTLRKALTLLREDGLIKDVQGVGHFVREPKAAGSRGRKHPQRAGSADSAAVADAEDSASDEMLSSDGSMTHPVYDSCQEELDSVELDFRIEPPSKSILDNFDHYTAAVVIVDRWYKHEGHTIAYSLSFIPIELVGRLQIDLNSTDALLEFLEHTCYEQGHHCSRCVTYSTAGNFSAKNYKLSSHDSFLMTQENVYDENEEILVVSKHYIPAEVFELKFSI</sequence>
<dbReference type="RefSeq" id="WP_006428476.1">
    <property type="nucleotide sequence ID" value="NZ_CAXSPU010000003.1"/>
</dbReference>
<evidence type="ECO:0000313" key="10">
    <source>
        <dbReference type="Proteomes" id="UP000095380"/>
    </source>
</evidence>
<evidence type="ECO:0000259" key="5">
    <source>
        <dbReference type="PROSITE" id="PS50949"/>
    </source>
</evidence>
<dbReference type="SMART" id="SM00345">
    <property type="entry name" value="HTH_GNTR"/>
    <property type="match status" value="1"/>
</dbReference>
<dbReference type="InterPro" id="IPR000524">
    <property type="entry name" value="Tscrpt_reg_HTH_GntR"/>
</dbReference>
<dbReference type="CDD" id="cd07377">
    <property type="entry name" value="WHTH_GntR"/>
    <property type="match status" value="1"/>
</dbReference>
<dbReference type="PROSITE" id="PS50949">
    <property type="entry name" value="HTH_GNTR"/>
    <property type="match status" value="1"/>
</dbReference>
<dbReference type="Proteomes" id="UP000449249">
    <property type="component" value="Unassembled WGS sequence"/>
</dbReference>
<evidence type="ECO:0000256" key="3">
    <source>
        <dbReference type="ARBA" id="ARBA00023163"/>
    </source>
</evidence>
<dbReference type="GeneID" id="93137531"/>
<keyword evidence="1" id="KW-0805">Transcription regulation</keyword>
<keyword evidence="3" id="KW-0804">Transcription</keyword>
<feature type="region of interest" description="Disordered" evidence="4">
    <location>
        <begin position="78"/>
        <end position="120"/>
    </location>
</feature>
<keyword evidence="2" id="KW-0238">DNA-binding</keyword>
<dbReference type="GO" id="GO:0003700">
    <property type="term" value="F:DNA-binding transcription factor activity"/>
    <property type="evidence" value="ECO:0007669"/>
    <property type="project" value="InterPro"/>
</dbReference>
<dbReference type="EMBL" id="WWSH01000007">
    <property type="protein sequence ID" value="MZK10727.1"/>
    <property type="molecule type" value="Genomic_DNA"/>
</dbReference>
<evidence type="ECO:0000313" key="12">
    <source>
        <dbReference type="Proteomes" id="UP000472916"/>
    </source>
</evidence>
<reference evidence="9" key="3">
    <citation type="journal article" date="2020" name="Cell Host Microbe">
        <title>Functional and Genomic Variation between Human-Derived Isolates of Lachnospiraceae Reveals Inter- and Intra-Species Diversity.</title>
        <authorList>
            <person name="Sorbara M.T."/>
            <person name="Littmann E.R."/>
            <person name="Fontana E."/>
            <person name="Moody T.U."/>
            <person name="Kohout C.E."/>
            <person name="Gjonbalaj M."/>
            <person name="Eaton V."/>
            <person name="Seok R."/>
            <person name="Leiner I.M."/>
            <person name="Pamer E.G."/>
        </authorList>
    </citation>
    <scope>NUCLEOTIDE SEQUENCE</scope>
    <source>
        <strain evidence="9">MSK.10.16</strain>
    </source>
</reference>
<dbReference type="InterPro" id="IPR028978">
    <property type="entry name" value="Chorismate_lyase_/UTRA_dom_sf"/>
</dbReference>
<dbReference type="SUPFAM" id="SSF46785">
    <property type="entry name" value="Winged helix' DNA-binding domain"/>
    <property type="match status" value="1"/>
</dbReference>
<reference evidence="9" key="4">
    <citation type="submission" date="2020-02" db="EMBL/GenBank/DDBJ databases">
        <authorList>
            <person name="Littmann E."/>
            <person name="Sorbara M."/>
        </authorList>
    </citation>
    <scope>NUCLEOTIDE SEQUENCE</scope>
    <source>
        <strain evidence="9">MSK.10.16</strain>
    </source>
</reference>
<evidence type="ECO:0000313" key="7">
    <source>
        <dbReference type="EMBL" id="MZK10727.1"/>
    </source>
</evidence>
<reference evidence="11 12" key="2">
    <citation type="journal article" date="2019" name="Nat. Med.">
        <title>A library of human gut bacterial isolates paired with longitudinal multiomics data enables mechanistic microbiome research.</title>
        <authorList>
            <person name="Poyet M."/>
            <person name="Groussin M."/>
            <person name="Gibbons S.M."/>
            <person name="Avila-Pacheco J."/>
            <person name="Jiang X."/>
            <person name="Kearney S.M."/>
            <person name="Perrotta A.R."/>
            <person name="Berdy B."/>
            <person name="Zhao S."/>
            <person name="Lieberman T.D."/>
            <person name="Swanson P.K."/>
            <person name="Smith M."/>
            <person name="Roesemann S."/>
            <person name="Alexander J.E."/>
            <person name="Rich S.A."/>
            <person name="Livny J."/>
            <person name="Vlamakis H."/>
            <person name="Clish C."/>
            <person name="Bullock K."/>
            <person name="Deik A."/>
            <person name="Scott J."/>
            <person name="Pierce K.A."/>
            <person name="Xavier R.J."/>
            <person name="Alm E.J."/>
        </authorList>
    </citation>
    <scope>NUCLEOTIDE SEQUENCE [LARGE SCALE GENOMIC DNA]</scope>
    <source>
        <strain evidence="7 11">BIOML-A1</strain>
        <strain evidence="8 12">BIOML-A6</strain>
    </source>
</reference>
<dbReference type="EMBL" id="JAAIOD010000006">
    <property type="protein sequence ID" value="NSE57726.1"/>
    <property type="molecule type" value="Genomic_DNA"/>
</dbReference>
<evidence type="ECO:0000256" key="2">
    <source>
        <dbReference type="ARBA" id="ARBA00023125"/>
    </source>
</evidence>
<dbReference type="GO" id="GO:0003677">
    <property type="term" value="F:DNA binding"/>
    <property type="evidence" value="ECO:0007669"/>
    <property type="project" value="UniProtKB-KW"/>
</dbReference>
<dbReference type="PRINTS" id="PR00035">
    <property type="entry name" value="HTHGNTR"/>
</dbReference>
<dbReference type="Pfam" id="PF00392">
    <property type="entry name" value="GntR"/>
    <property type="match status" value="1"/>
</dbReference>
<accession>A0A173W8E4</accession>
<dbReference type="Proteomes" id="UP000724058">
    <property type="component" value="Unassembled WGS sequence"/>
</dbReference>
<evidence type="ECO:0000313" key="8">
    <source>
        <dbReference type="EMBL" id="MZK40316.1"/>
    </source>
</evidence>
<dbReference type="AlphaFoldDB" id="A0A173W8E4"/>
<dbReference type="InterPro" id="IPR050679">
    <property type="entry name" value="Bact_HTH_transcr_reg"/>
</dbReference>
<dbReference type="EMBL" id="CYYM01000001">
    <property type="protein sequence ID" value="CUN35742.1"/>
    <property type="molecule type" value="Genomic_DNA"/>
</dbReference>
<feature type="domain" description="HTH gntR-type" evidence="5">
    <location>
        <begin position="12"/>
        <end position="80"/>
    </location>
</feature>
<dbReference type="Gene3D" id="1.10.10.10">
    <property type="entry name" value="Winged helix-like DNA-binding domain superfamily/Winged helix DNA-binding domain"/>
    <property type="match status" value="1"/>
</dbReference>
<evidence type="ECO:0000313" key="9">
    <source>
        <dbReference type="EMBL" id="NSE57726.1"/>
    </source>
</evidence>
<evidence type="ECO:0000313" key="11">
    <source>
        <dbReference type="Proteomes" id="UP000449249"/>
    </source>
</evidence>
<dbReference type="EMBL" id="WWSC01000001">
    <property type="protein sequence ID" value="MZK40316.1"/>
    <property type="molecule type" value="Genomic_DNA"/>
</dbReference>
<evidence type="ECO:0000256" key="1">
    <source>
        <dbReference type="ARBA" id="ARBA00023015"/>
    </source>
</evidence>
<dbReference type="SUPFAM" id="SSF64288">
    <property type="entry name" value="Chorismate lyase-like"/>
    <property type="match status" value="1"/>
</dbReference>
<reference evidence="6 10" key="1">
    <citation type="submission" date="2015-09" db="EMBL/GenBank/DDBJ databases">
        <authorList>
            <consortium name="Pathogen Informatics"/>
        </authorList>
    </citation>
    <scope>NUCLEOTIDE SEQUENCE [LARGE SCALE GENOMIC DNA]</scope>
    <source>
        <strain evidence="6 10">2789STDY5608851</strain>
    </source>
</reference>
<name>A0A173W8E4_9FIRM</name>
<proteinExistence type="predicted"/>
<dbReference type="Gene3D" id="3.40.1410.10">
    <property type="entry name" value="Chorismate lyase-like"/>
    <property type="match status" value="1"/>
</dbReference>
<dbReference type="Proteomes" id="UP000095380">
    <property type="component" value="Unassembled WGS sequence"/>
</dbReference>
<dbReference type="InterPro" id="IPR036388">
    <property type="entry name" value="WH-like_DNA-bd_sf"/>
</dbReference>
<dbReference type="InterPro" id="IPR036390">
    <property type="entry name" value="WH_DNA-bd_sf"/>
</dbReference>
<gene>
    <name evidence="6" type="primary">frlR</name>
    <name evidence="6" type="ORF">ERS852408_00083</name>
    <name evidence="9" type="ORF">G4332_06250</name>
    <name evidence="8" type="ORF">GT528_01040</name>
    <name evidence="7" type="ORF">GT576_10330</name>
</gene>